<keyword evidence="2" id="KW-1185">Reference proteome</keyword>
<organism evidence="1 2">
    <name type="scientific">Diabrotica virgifera virgifera</name>
    <name type="common">western corn rootworm</name>
    <dbReference type="NCBI Taxonomy" id="50390"/>
    <lineage>
        <taxon>Eukaryota</taxon>
        <taxon>Metazoa</taxon>
        <taxon>Ecdysozoa</taxon>
        <taxon>Arthropoda</taxon>
        <taxon>Hexapoda</taxon>
        <taxon>Insecta</taxon>
        <taxon>Pterygota</taxon>
        <taxon>Neoptera</taxon>
        <taxon>Endopterygota</taxon>
        <taxon>Coleoptera</taxon>
        <taxon>Polyphaga</taxon>
        <taxon>Cucujiformia</taxon>
        <taxon>Chrysomeloidea</taxon>
        <taxon>Chrysomelidae</taxon>
        <taxon>Galerucinae</taxon>
        <taxon>Diabroticina</taxon>
        <taxon>Diabroticites</taxon>
        <taxon>Diabrotica</taxon>
    </lineage>
</organism>
<sequence length="128" mass="15806">MERYGVQTVKYSFVFVKHLWIGMKIVYQTCSVMKPYLTLKAFDDPLIPYTVRGHKRIKHSLVTNEEFTYTDQYGSLIWEWNPYHSQHLVWARYNDAVTREYWRRVRKHLNYNLELYKFYRILKIVFVK</sequence>
<dbReference type="EnsemblMetazoa" id="XM_050661945.1">
    <property type="protein sequence ID" value="XP_050517902.1"/>
    <property type="gene ID" value="LOC126892416"/>
</dbReference>
<reference evidence="1" key="1">
    <citation type="submission" date="2025-05" db="UniProtKB">
        <authorList>
            <consortium name="EnsemblMetazoa"/>
        </authorList>
    </citation>
    <scope>IDENTIFICATION</scope>
</reference>
<dbReference type="GeneID" id="126892416"/>
<accession>A0ABM5L633</accession>
<protein>
    <submittedName>
        <fullName evidence="1">Uncharacterized protein</fullName>
    </submittedName>
</protein>
<name>A0ABM5L633_DIAVI</name>
<dbReference type="Proteomes" id="UP001652700">
    <property type="component" value="Unplaced"/>
</dbReference>
<dbReference type="RefSeq" id="XP_050517902.1">
    <property type="nucleotide sequence ID" value="XM_050661945.1"/>
</dbReference>
<evidence type="ECO:0000313" key="1">
    <source>
        <dbReference type="EnsemblMetazoa" id="XP_050517902.1"/>
    </source>
</evidence>
<proteinExistence type="predicted"/>
<evidence type="ECO:0000313" key="2">
    <source>
        <dbReference type="Proteomes" id="UP001652700"/>
    </source>
</evidence>